<keyword evidence="4" id="KW-1185">Reference proteome</keyword>
<dbReference type="AlphaFoldDB" id="A0A1H7RJT2"/>
<dbReference type="RefSeq" id="WP_074869865.1">
    <property type="nucleotide sequence ID" value="NZ_FOAS01000015.1"/>
</dbReference>
<dbReference type="InterPro" id="IPR038139">
    <property type="entry name" value="NlpE_C_sf"/>
</dbReference>
<sequence length="235" mass="25382">MSAPFRTLIALSASTLLAGCSLFSTEEPVATKPSSRLQGHLTWTNQQHTFTPCKEGRTFWVEDGSQQLEQAFWSLAPGSGMQVFADLSGELKAKPRQGEGMRSDGLFSVSQVHRVSGEGHGCEDLNFIATLWRASGNEPSWNMRVGRRGMQLERIGFPALALPYIVEAVPGGVTSYSSEANGQSIELSLSPGECRDSMSGNFSNWQARLTIGDTVQQGCAYPGALETPAAPQHDE</sequence>
<feature type="domain" description="NlpE C-terminal OB" evidence="2">
    <location>
        <begin position="33"/>
        <end position="107"/>
    </location>
</feature>
<proteinExistence type="predicted"/>
<dbReference type="Pfam" id="PF17185">
    <property type="entry name" value="NlpE_C"/>
    <property type="match status" value="1"/>
</dbReference>
<dbReference type="InterPro" id="IPR033450">
    <property type="entry name" value="NlpE_C"/>
</dbReference>
<dbReference type="PROSITE" id="PS51257">
    <property type="entry name" value="PROKAR_LIPOPROTEIN"/>
    <property type="match status" value="1"/>
</dbReference>
<evidence type="ECO:0000259" key="2">
    <source>
        <dbReference type="Pfam" id="PF17185"/>
    </source>
</evidence>
<reference evidence="3 4" key="1">
    <citation type="submission" date="2016-10" db="EMBL/GenBank/DDBJ databases">
        <authorList>
            <person name="de Groot N.N."/>
        </authorList>
    </citation>
    <scope>NUCLEOTIDE SEQUENCE [LARGE SCALE GENOMIC DNA]</scope>
    <source>
        <strain evidence="3 4">JCM 19513</strain>
    </source>
</reference>
<feature type="signal peptide" evidence="1">
    <location>
        <begin position="1"/>
        <end position="18"/>
    </location>
</feature>
<evidence type="ECO:0000256" key="1">
    <source>
        <dbReference type="SAM" id="SignalP"/>
    </source>
</evidence>
<feature type="chain" id="PRO_5010343783" evidence="1">
    <location>
        <begin position="19"/>
        <end position="235"/>
    </location>
</feature>
<keyword evidence="1" id="KW-0732">Signal</keyword>
<name>A0A1H7RJT2_9GAMM</name>
<dbReference type="Gene3D" id="2.40.50.540">
    <property type="match status" value="1"/>
</dbReference>
<organism evidence="3 4">
    <name type="scientific">Atopomonas hussainii</name>
    <dbReference type="NCBI Taxonomy" id="1429083"/>
    <lineage>
        <taxon>Bacteria</taxon>
        <taxon>Pseudomonadati</taxon>
        <taxon>Pseudomonadota</taxon>
        <taxon>Gammaproteobacteria</taxon>
        <taxon>Pseudomonadales</taxon>
        <taxon>Pseudomonadaceae</taxon>
        <taxon>Atopomonas</taxon>
    </lineage>
</organism>
<dbReference type="Proteomes" id="UP000185766">
    <property type="component" value="Unassembled WGS sequence"/>
</dbReference>
<evidence type="ECO:0000313" key="3">
    <source>
        <dbReference type="EMBL" id="SEL60349.1"/>
    </source>
</evidence>
<protein>
    <submittedName>
        <fullName evidence="3">Putative lipoprotein</fullName>
    </submittedName>
</protein>
<dbReference type="EMBL" id="FOAS01000015">
    <property type="protein sequence ID" value="SEL60349.1"/>
    <property type="molecule type" value="Genomic_DNA"/>
</dbReference>
<gene>
    <name evidence="3" type="ORF">SAMN05216214_11516</name>
</gene>
<accession>A0A1H7RJT2</accession>
<dbReference type="STRING" id="1429083.GCA_001885685_01144"/>
<evidence type="ECO:0000313" key="4">
    <source>
        <dbReference type="Proteomes" id="UP000185766"/>
    </source>
</evidence>
<keyword evidence="3" id="KW-0449">Lipoprotein</keyword>